<dbReference type="InterPro" id="IPR055997">
    <property type="entry name" value="DUF7575"/>
</dbReference>
<dbReference type="AlphaFoldDB" id="A0ABD6DMD9"/>
<gene>
    <name evidence="3" type="ORF">ACFSBL_17510</name>
</gene>
<dbReference type="Pfam" id="PF24460">
    <property type="entry name" value="DUF7575"/>
    <property type="match status" value="1"/>
</dbReference>
<evidence type="ECO:0000259" key="1">
    <source>
        <dbReference type="Pfam" id="PF20382"/>
    </source>
</evidence>
<dbReference type="EMBL" id="JBHUDO010000003">
    <property type="protein sequence ID" value="MFD1647490.1"/>
    <property type="molecule type" value="Genomic_DNA"/>
</dbReference>
<reference evidence="3 4" key="1">
    <citation type="journal article" date="2019" name="Int. J. Syst. Evol. Microbiol.">
        <title>The Global Catalogue of Microorganisms (GCM) 10K type strain sequencing project: providing services to taxonomists for standard genome sequencing and annotation.</title>
        <authorList>
            <consortium name="The Broad Institute Genomics Platform"/>
            <consortium name="The Broad Institute Genome Sequencing Center for Infectious Disease"/>
            <person name="Wu L."/>
            <person name="Ma J."/>
        </authorList>
    </citation>
    <scope>NUCLEOTIDE SEQUENCE [LARGE SCALE GENOMIC DNA]</scope>
    <source>
        <strain evidence="3 4">CGMCC 1.10390</strain>
    </source>
</reference>
<dbReference type="Proteomes" id="UP001597034">
    <property type="component" value="Unassembled WGS sequence"/>
</dbReference>
<sequence>MGRIRRLVAVLLSLLFPGLGHVYVRRFQRGLGFAVTAVGVVLLLGPPLPTSGPVVESALAAWEAASFEANVALSAVEFAAMLDVYLLERPTADADADTVASCPNCGRELDETLSFCPWCAHELRAE</sequence>
<organism evidence="3 4">
    <name type="scientific">Haloarchaeobius litoreus</name>
    <dbReference type="NCBI Taxonomy" id="755306"/>
    <lineage>
        <taxon>Archaea</taxon>
        <taxon>Methanobacteriati</taxon>
        <taxon>Methanobacteriota</taxon>
        <taxon>Stenosarchaea group</taxon>
        <taxon>Halobacteria</taxon>
        <taxon>Halobacteriales</taxon>
        <taxon>Halorubellaceae</taxon>
        <taxon>Haloarchaeobius</taxon>
    </lineage>
</organism>
<dbReference type="Pfam" id="PF20382">
    <property type="entry name" value="DUF6677"/>
    <property type="match status" value="1"/>
</dbReference>
<proteinExistence type="predicted"/>
<dbReference type="InterPro" id="IPR046499">
    <property type="entry name" value="DUF6677"/>
</dbReference>
<evidence type="ECO:0000313" key="4">
    <source>
        <dbReference type="Proteomes" id="UP001597034"/>
    </source>
</evidence>
<evidence type="ECO:0000259" key="2">
    <source>
        <dbReference type="Pfam" id="PF24460"/>
    </source>
</evidence>
<dbReference type="RefSeq" id="WP_256400454.1">
    <property type="nucleotide sequence ID" value="NZ_JANHJR010000003.1"/>
</dbReference>
<keyword evidence="4" id="KW-1185">Reference proteome</keyword>
<protein>
    <submittedName>
        <fullName evidence="3">DUF6677 family protein</fullName>
    </submittedName>
</protein>
<evidence type="ECO:0000313" key="3">
    <source>
        <dbReference type="EMBL" id="MFD1647490.1"/>
    </source>
</evidence>
<name>A0ABD6DMD9_9EURY</name>
<feature type="domain" description="DUF6677" evidence="1">
    <location>
        <begin position="8"/>
        <end position="48"/>
    </location>
</feature>
<accession>A0ABD6DMD9</accession>
<comment type="caution">
    <text evidence="3">The sequence shown here is derived from an EMBL/GenBank/DDBJ whole genome shotgun (WGS) entry which is preliminary data.</text>
</comment>
<feature type="domain" description="DUF7575" evidence="2">
    <location>
        <begin position="98"/>
        <end position="123"/>
    </location>
</feature>